<evidence type="ECO:0000256" key="3">
    <source>
        <dbReference type="ARBA" id="ARBA00022448"/>
    </source>
</evidence>
<evidence type="ECO:0000313" key="14">
    <source>
        <dbReference type="EMBL" id="KAF9405438.1"/>
    </source>
</evidence>
<gene>
    <name evidence="14" type="ORF">HW555_013822</name>
</gene>
<dbReference type="GO" id="GO:0046872">
    <property type="term" value="F:metal ion binding"/>
    <property type="evidence" value="ECO:0007669"/>
    <property type="project" value="UniProtKB-KW"/>
</dbReference>
<feature type="transmembrane region" description="Helical" evidence="12">
    <location>
        <begin position="97"/>
        <end position="116"/>
    </location>
</feature>
<feature type="transmembrane region" description="Helical" evidence="12">
    <location>
        <begin position="411"/>
        <end position="430"/>
    </location>
</feature>
<dbReference type="Pfam" id="PF03188">
    <property type="entry name" value="Cytochrom_B561"/>
    <property type="match status" value="2"/>
</dbReference>
<feature type="transmembrane region" description="Helical" evidence="12">
    <location>
        <begin position="201"/>
        <end position="226"/>
    </location>
</feature>
<comment type="caution">
    <text evidence="14">The sequence shown here is derived from an EMBL/GenBank/DDBJ whole genome shotgun (WGS) entry which is preliminary data.</text>
</comment>
<sequence length="436" mass="48310">MVIMPAMAEQNDILKTILFSFNVFVHMLVGITMGVPMLYAVLQNFQTDAADSEAIMHHILICIPAYQVLAAQALLSLCPFNTWSSPLKKSNKIRAHWVLHLCAYTMGVIGSVIILSSKKKHFETTHGRLGLCCLTITPLTMLTGLLCLYAYPLRRFCPVKINKLIHVVIGMACFACSSAAVCFGFDKEAFRDWMNERVTNGFIAFTGIVTSILLFNPLITVFRLIYKILNRDCHSLNIICHTLIGIVVGVILTYAFNLPSGKTKDHIILCVLGYQLLMAQAILSLSPHNGWSAHLKLVDKKRAHWILQVVGSVLAIVGSFIKIIDKNIHWNTNHGIFALIALVFTTISLVNGLTSLYAYEFRRFLPSNLSKLTHICAGTIAFLAACISLSFGIDKGMFTGWAGSTLSNVLIGFNAFFTFVIIATPLINFFTKLKNV</sequence>
<keyword evidence="6" id="KW-0479">Metal-binding</keyword>
<keyword evidence="10 12" id="KW-0472">Membrane</keyword>
<evidence type="ECO:0000256" key="12">
    <source>
        <dbReference type="SAM" id="Phobius"/>
    </source>
</evidence>
<comment type="subcellular location">
    <subcellularLocation>
        <location evidence="2">Membrane</location>
        <topology evidence="2">Multi-pass membrane protein</topology>
    </subcellularLocation>
</comment>
<dbReference type="PANTHER" id="PTHR15422">
    <property type="entry name" value="OS05G0565100 PROTEIN"/>
    <property type="match status" value="1"/>
</dbReference>
<evidence type="ECO:0000259" key="13">
    <source>
        <dbReference type="PROSITE" id="PS50939"/>
    </source>
</evidence>
<evidence type="ECO:0000256" key="7">
    <source>
        <dbReference type="ARBA" id="ARBA00022982"/>
    </source>
</evidence>
<keyword evidence="4" id="KW-0349">Heme</keyword>
<keyword evidence="3" id="KW-0813">Transport</keyword>
<evidence type="ECO:0000256" key="1">
    <source>
        <dbReference type="ARBA" id="ARBA00001970"/>
    </source>
</evidence>
<organism evidence="14 15">
    <name type="scientific">Spodoptera exigua</name>
    <name type="common">Beet armyworm</name>
    <name type="synonym">Noctua fulgens</name>
    <dbReference type="NCBI Taxonomy" id="7107"/>
    <lineage>
        <taxon>Eukaryota</taxon>
        <taxon>Metazoa</taxon>
        <taxon>Ecdysozoa</taxon>
        <taxon>Arthropoda</taxon>
        <taxon>Hexapoda</taxon>
        <taxon>Insecta</taxon>
        <taxon>Pterygota</taxon>
        <taxon>Neoptera</taxon>
        <taxon>Endopterygota</taxon>
        <taxon>Lepidoptera</taxon>
        <taxon>Glossata</taxon>
        <taxon>Ditrysia</taxon>
        <taxon>Noctuoidea</taxon>
        <taxon>Noctuidae</taxon>
        <taxon>Amphipyrinae</taxon>
        <taxon>Spodoptera</taxon>
    </lineage>
</organism>
<dbReference type="PROSITE" id="PS50939">
    <property type="entry name" value="CYTOCHROME_B561"/>
    <property type="match status" value="2"/>
</dbReference>
<evidence type="ECO:0000256" key="8">
    <source>
        <dbReference type="ARBA" id="ARBA00022989"/>
    </source>
</evidence>
<comment type="cofactor">
    <cofactor evidence="1">
        <name>heme b</name>
        <dbReference type="ChEBI" id="CHEBI:60344"/>
    </cofactor>
</comment>
<dbReference type="GO" id="GO:0140575">
    <property type="term" value="F:transmembrane monodehydroascorbate reductase activity"/>
    <property type="evidence" value="ECO:0007669"/>
    <property type="project" value="InterPro"/>
</dbReference>
<evidence type="ECO:0000256" key="11">
    <source>
        <dbReference type="ARBA" id="ARBA00024225"/>
    </source>
</evidence>
<dbReference type="GO" id="GO:0016020">
    <property type="term" value="C:membrane"/>
    <property type="evidence" value="ECO:0007669"/>
    <property type="project" value="UniProtKB-SubCell"/>
</dbReference>
<evidence type="ECO:0000256" key="9">
    <source>
        <dbReference type="ARBA" id="ARBA00023004"/>
    </source>
</evidence>
<dbReference type="PANTHER" id="PTHR15422:SF43">
    <property type="entry name" value="ASCORBATE FERRIREDUCTASE (TRANSMEMBRANE)"/>
    <property type="match status" value="1"/>
</dbReference>
<dbReference type="Proteomes" id="UP000648187">
    <property type="component" value="Unassembled WGS sequence"/>
</dbReference>
<accession>A0A835KYA0</accession>
<feature type="transmembrane region" description="Helical" evidence="12">
    <location>
        <begin position="238"/>
        <end position="260"/>
    </location>
</feature>
<reference evidence="14" key="1">
    <citation type="submission" date="2020-08" db="EMBL/GenBank/DDBJ databases">
        <title>Spodoptera exigua strain:BAW_Kor-Di-RS1 Genome sequencing and assembly.</title>
        <authorList>
            <person name="Kim J."/>
            <person name="Nam H.Y."/>
            <person name="Kwon M."/>
            <person name="Choi J.H."/>
            <person name="Cho S.R."/>
            <person name="Kim G.-H."/>
        </authorList>
    </citation>
    <scope>NUCLEOTIDE SEQUENCE</scope>
    <source>
        <strain evidence="14">BAW_Kor-Di-RS1</strain>
        <tissue evidence="14">Whole-body</tissue>
    </source>
</reference>
<feature type="transmembrane region" description="Helical" evidence="12">
    <location>
        <begin position="371"/>
        <end position="391"/>
    </location>
</feature>
<evidence type="ECO:0000256" key="2">
    <source>
        <dbReference type="ARBA" id="ARBA00004141"/>
    </source>
</evidence>
<feature type="transmembrane region" description="Helical" evidence="12">
    <location>
        <begin position="305"/>
        <end position="324"/>
    </location>
</feature>
<dbReference type="EMBL" id="JACKWZ010000741">
    <property type="protein sequence ID" value="KAF9405438.1"/>
    <property type="molecule type" value="Genomic_DNA"/>
</dbReference>
<dbReference type="InterPro" id="IPR045150">
    <property type="entry name" value="CYB561D1/2"/>
</dbReference>
<dbReference type="Gene3D" id="1.20.120.1770">
    <property type="match status" value="2"/>
</dbReference>
<evidence type="ECO:0000256" key="5">
    <source>
        <dbReference type="ARBA" id="ARBA00022692"/>
    </source>
</evidence>
<feature type="transmembrane region" description="Helical" evidence="12">
    <location>
        <begin position="128"/>
        <end position="151"/>
    </location>
</feature>
<evidence type="ECO:0000313" key="15">
    <source>
        <dbReference type="Proteomes" id="UP000648187"/>
    </source>
</evidence>
<dbReference type="AlphaFoldDB" id="A0A835KYA0"/>
<name>A0A835KYA0_SPOEX</name>
<keyword evidence="7" id="KW-0249">Electron transport</keyword>
<dbReference type="EC" id="7.2.1.3" evidence="11"/>
<keyword evidence="15" id="KW-1185">Reference proteome</keyword>
<evidence type="ECO:0000256" key="6">
    <source>
        <dbReference type="ARBA" id="ARBA00022723"/>
    </source>
</evidence>
<proteinExistence type="predicted"/>
<dbReference type="GO" id="GO:0140571">
    <property type="term" value="F:transmembrane ascorbate ferrireductase activity"/>
    <property type="evidence" value="ECO:0007669"/>
    <property type="project" value="UniProtKB-EC"/>
</dbReference>
<feature type="transmembrane region" description="Helical" evidence="12">
    <location>
        <begin position="21"/>
        <end position="42"/>
    </location>
</feature>
<keyword evidence="5 12" id="KW-0812">Transmembrane</keyword>
<protein>
    <recommendedName>
        <fullName evidence="11">ascorbate ferrireductase (transmembrane)</fullName>
        <ecNumber evidence="11">7.2.1.3</ecNumber>
    </recommendedName>
</protein>
<dbReference type="InterPro" id="IPR006593">
    <property type="entry name" value="Cyt_b561/ferric_Rdtase_TM"/>
</dbReference>
<evidence type="ECO:0000256" key="4">
    <source>
        <dbReference type="ARBA" id="ARBA00022617"/>
    </source>
</evidence>
<dbReference type="SMART" id="SM00665">
    <property type="entry name" value="B561"/>
    <property type="match status" value="2"/>
</dbReference>
<feature type="domain" description="Cytochrome b561" evidence="13">
    <location>
        <begin position="235"/>
        <end position="430"/>
    </location>
</feature>
<feature type="transmembrane region" description="Helical" evidence="12">
    <location>
        <begin position="54"/>
        <end position="77"/>
    </location>
</feature>
<feature type="transmembrane region" description="Helical" evidence="12">
    <location>
        <begin position="163"/>
        <end position="181"/>
    </location>
</feature>
<keyword evidence="9" id="KW-0408">Iron</keyword>
<evidence type="ECO:0000256" key="10">
    <source>
        <dbReference type="ARBA" id="ARBA00023136"/>
    </source>
</evidence>
<feature type="transmembrane region" description="Helical" evidence="12">
    <location>
        <begin position="266"/>
        <end position="285"/>
    </location>
</feature>
<feature type="domain" description="Cytochrome b561" evidence="13">
    <location>
        <begin position="21"/>
        <end position="222"/>
    </location>
</feature>
<keyword evidence="8 12" id="KW-1133">Transmembrane helix</keyword>
<feature type="transmembrane region" description="Helical" evidence="12">
    <location>
        <begin position="336"/>
        <end position="359"/>
    </location>
</feature>